<protein>
    <submittedName>
        <fullName evidence="3">Uncharacterized protein</fullName>
    </submittedName>
</protein>
<evidence type="ECO:0000256" key="1">
    <source>
        <dbReference type="SAM" id="Coils"/>
    </source>
</evidence>
<feature type="coiled-coil region" evidence="1">
    <location>
        <begin position="644"/>
        <end position="671"/>
    </location>
</feature>
<evidence type="ECO:0000313" key="4">
    <source>
        <dbReference type="Proteomes" id="UP000266841"/>
    </source>
</evidence>
<sequence length="709" mass="79617">MEEDEETSTLQPNAEGGAICERNADVGVYRVCELSRPKPRHVDTPVWESLLNWLCFESPCSDDFPTNRRVHADPIVETSEELASRLQQFIEEEDHDANITRLLARAAEHKAGGPEQKHNSHQHNKSRHEHAAAVIGTSREVILRPVWISELEGGIRELSVESEGSIDACNDTAEEQKSSAELETLFEHQNRSRAWSWRLCLSIRTEVKRGAGDFVRASKDCWRWRTGVERGEQESSELDGAPTVERVETEAKTSQGPSHYGSKKERFTEDGDSETSYEFIYEQFDGAPTIDRVEMVEKASLEMYRPIWTVLMDALVLANLFGGGRYIHADRERETAARQGREEAKEGAATDARLREEVEGDHGQDACQDGGGAAARGAAQEREEETGRPASRGGPHEGAAKDSHCRGPGGHRAAKDERAVRAGAQDPQTEAIAGEGGEAKSKGGGGPKVRRSRFSGAGYRTELSCLTLAAYSPHVLRQDKEARRAQEADSGPARAAAQGNRGKAEGSREEGARAGGKDRAEKADGPAAKQREEEKRNLLLRKQQSHEAFLHEIERQKEDDMVFRRQRSKAIDQRRRSQLQKSRRCEEEKKQQARAKLQHEEETIAKLRDERAKEAALVKAERDLQLQMKRDNLDRIKRANEYRLRETERKAEANNRRAMELKAKKEELLRARQRNAAQARVEKDKLLRVLDDAGSSSTQIKKLLRSLET</sequence>
<feature type="compositionally biased region" description="Basic and acidic residues" evidence="2">
    <location>
        <begin position="583"/>
        <end position="600"/>
    </location>
</feature>
<keyword evidence="4" id="KW-1185">Reference proteome</keyword>
<proteinExistence type="predicted"/>
<dbReference type="EMBL" id="AGNL01002572">
    <property type="protein sequence ID" value="EJK76043.1"/>
    <property type="molecule type" value="Genomic_DNA"/>
</dbReference>
<comment type="caution">
    <text evidence="3">The sequence shown here is derived from an EMBL/GenBank/DDBJ whole genome shotgun (WGS) entry which is preliminary data.</text>
</comment>
<feature type="compositionally biased region" description="Basic and acidic residues" evidence="2">
    <location>
        <begin position="477"/>
        <end position="487"/>
    </location>
</feature>
<feature type="region of interest" description="Disordered" evidence="2">
    <location>
        <begin position="334"/>
        <end position="457"/>
    </location>
</feature>
<dbReference type="Proteomes" id="UP000266841">
    <property type="component" value="Unassembled WGS sequence"/>
</dbReference>
<dbReference type="AlphaFoldDB" id="K0TB90"/>
<evidence type="ECO:0000256" key="2">
    <source>
        <dbReference type="SAM" id="MobiDB-lite"/>
    </source>
</evidence>
<name>K0TB90_THAOC</name>
<gene>
    <name evidence="3" type="ORF">THAOC_02212</name>
</gene>
<dbReference type="PANTHER" id="PTHR38019">
    <property type="entry name" value="KDA ANTIGEN P200, PUTATIVE-RELATED"/>
    <property type="match status" value="1"/>
</dbReference>
<keyword evidence="1" id="KW-0175">Coiled coil</keyword>
<evidence type="ECO:0000313" key="3">
    <source>
        <dbReference type="EMBL" id="EJK76043.1"/>
    </source>
</evidence>
<feature type="compositionally biased region" description="Basic and acidic residues" evidence="2">
    <location>
        <begin position="394"/>
        <end position="405"/>
    </location>
</feature>
<feature type="compositionally biased region" description="Basic and acidic residues" evidence="2">
    <location>
        <begin position="544"/>
        <end position="575"/>
    </location>
</feature>
<feature type="compositionally biased region" description="Basic and acidic residues" evidence="2">
    <location>
        <begin position="334"/>
        <end position="364"/>
    </location>
</feature>
<feature type="compositionally biased region" description="Basic and acidic residues" evidence="2">
    <location>
        <begin position="502"/>
        <end position="537"/>
    </location>
</feature>
<dbReference type="PANTHER" id="PTHR38019:SF1">
    <property type="entry name" value="N-ACETYLTRANSFERASE DOMAIN-CONTAINING PROTEIN"/>
    <property type="match status" value="1"/>
</dbReference>
<accession>K0TB90</accession>
<feature type="region of interest" description="Disordered" evidence="2">
    <location>
        <begin position="477"/>
        <end position="600"/>
    </location>
</feature>
<reference evidence="3 4" key="1">
    <citation type="journal article" date="2012" name="Genome Biol.">
        <title>Genome and low-iron response of an oceanic diatom adapted to chronic iron limitation.</title>
        <authorList>
            <person name="Lommer M."/>
            <person name="Specht M."/>
            <person name="Roy A.S."/>
            <person name="Kraemer L."/>
            <person name="Andreson R."/>
            <person name="Gutowska M.A."/>
            <person name="Wolf J."/>
            <person name="Bergner S.V."/>
            <person name="Schilhabel M.B."/>
            <person name="Klostermeier U.C."/>
            <person name="Beiko R.G."/>
            <person name="Rosenstiel P."/>
            <person name="Hippler M."/>
            <person name="Laroche J."/>
        </authorList>
    </citation>
    <scope>NUCLEOTIDE SEQUENCE [LARGE SCALE GENOMIC DNA]</scope>
    <source>
        <strain evidence="3 4">CCMP1005</strain>
    </source>
</reference>
<dbReference type="OrthoDB" id="200110at2759"/>
<feature type="region of interest" description="Disordered" evidence="2">
    <location>
        <begin position="232"/>
        <end position="271"/>
    </location>
</feature>
<organism evidence="3 4">
    <name type="scientific">Thalassiosira oceanica</name>
    <name type="common">Marine diatom</name>
    <dbReference type="NCBI Taxonomy" id="159749"/>
    <lineage>
        <taxon>Eukaryota</taxon>
        <taxon>Sar</taxon>
        <taxon>Stramenopiles</taxon>
        <taxon>Ochrophyta</taxon>
        <taxon>Bacillariophyta</taxon>
        <taxon>Coscinodiscophyceae</taxon>
        <taxon>Thalassiosirophycidae</taxon>
        <taxon>Thalassiosirales</taxon>
        <taxon>Thalassiosiraceae</taxon>
        <taxon>Thalassiosira</taxon>
    </lineage>
</organism>